<dbReference type="InterPro" id="IPR022742">
    <property type="entry name" value="Hydrolase_4"/>
</dbReference>
<organism evidence="4 5">
    <name type="scientific">Capnocytophaga sputigena</name>
    <dbReference type="NCBI Taxonomy" id="1019"/>
    <lineage>
        <taxon>Bacteria</taxon>
        <taxon>Pseudomonadati</taxon>
        <taxon>Bacteroidota</taxon>
        <taxon>Flavobacteriia</taxon>
        <taxon>Flavobacteriales</taxon>
        <taxon>Flavobacteriaceae</taxon>
        <taxon>Capnocytophaga</taxon>
    </lineage>
</organism>
<dbReference type="AlphaFoldDB" id="A0AAX2I962"/>
<dbReference type="SUPFAM" id="SSF53335">
    <property type="entry name" value="S-adenosyl-L-methionine-dependent methyltransferases"/>
    <property type="match status" value="1"/>
</dbReference>
<evidence type="ECO:0000256" key="1">
    <source>
        <dbReference type="SAM" id="Coils"/>
    </source>
</evidence>
<evidence type="ECO:0000259" key="2">
    <source>
        <dbReference type="Pfam" id="PF12146"/>
    </source>
</evidence>
<proteinExistence type="predicted"/>
<dbReference type="GO" id="GO:0016787">
    <property type="term" value="F:hydrolase activity"/>
    <property type="evidence" value="ECO:0007669"/>
    <property type="project" value="UniProtKB-KW"/>
</dbReference>
<evidence type="ECO:0000313" key="4">
    <source>
        <dbReference type="EMBL" id="SQA74930.1"/>
    </source>
</evidence>
<dbReference type="EC" id="3.1.1.-" evidence="4"/>
<name>A0AAX2I962_CAPSP</name>
<keyword evidence="1" id="KW-0175">Coiled coil</keyword>
<reference evidence="4 5" key="1">
    <citation type="submission" date="2018-06" db="EMBL/GenBank/DDBJ databases">
        <authorList>
            <consortium name="Pathogen Informatics"/>
            <person name="Doyle S."/>
        </authorList>
    </citation>
    <scope>NUCLEOTIDE SEQUENCE [LARGE SCALE GENOMIC DNA]</scope>
    <source>
        <strain evidence="4 5">NCTC11653</strain>
    </source>
</reference>
<dbReference type="Pfam" id="PF12146">
    <property type="entry name" value="Hydrolase_4"/>
    <property type="match status" value="1"/>
</dbReference>
<feature type="domain" description="Methyltransferase" evidence="3">
    <location>
        <begin position="274"/>
        <end position="570"/>
    </location>
</feature>
<protein>
    <submittedName>
        <fullName evidence="4">Phospholipase ytpA</fullName>
        <ecNumber evidence="4">3.1.1.-</ecNumber>
    </submittedName>
</protein>
<keyword evidence="4" id="KW-0378">Hydrolase</keyword>
<evidence type="ECO:0000313" key="5">
    <source>
        <dbReference type="Proteomes" id="UP000249902"/>
    </source>
</evidence>
<dbReference type="Proteomes" id="UP000249902">
    <property type="component" value="Unassembled WGS sequence"/>
</dbReference>
<dbReference type="InterPro" id="IPR029063">
    <property type="entry name" value="SAM-dependent_MTases_sf"/>
</dbReference>
<dbReference type="InterPro" id="IPR022744">
    <property type="entry name" value="MeTrfase_dom_put"/>
</dbReference>
<feature type="coiled-coil region" evidence="1">
    <location>
        <begin position="379"/>
        <end position="409"/>
    </location>
</feature>
<comment type="caution">
    <text evidence="4">The sequence shown here is derived from an EMBL/GenBank/DDBJ whole genome shotgun (WGS) entry which is preliminary data.</text>
</comment>
<dbReference type="InterPro" id="IPR051044">
    <property type="entry name" value="MAG_DAG_Lipase"/>
</dbReference>
<dbReference type="EMBL" id="UAVP01000007">
    <property type="protein sequence ID" value="SQA74930.1"/>
    <property type="molecule type" value="Genomic_DNA"/>
</dbReference>
<dbReference type="Gene3D" id="3.40.50.1820">
    <property type="entry name" value="alpha/beta hydrolase"/>
    <property type="match status" value="1"/>
</dbReference>
<dbReference type="CDD" id="cd02440">
    <property type="entry name" value="AdoMet_MTases"/>
    <property type="match status" value="1"/>
</dbReference>
<dbReference type="Gene3D" id="3.40.50.150">
    <property type="entry name" value="Vaccinia Virus protein VP39"/>
    <property type="match status" value="1"/>
</dbReference>
<dbReference type="Pfam" id="PF12147">
    <property type="entry name" value="Methyltransf_20"/>
    <property type="match status" value="1"/>
</dbReference>
<evidence type="ECO:0000259" key="3">
    <source>
        <dbReference type="Pfam" id="PF12147"/>
    </source>
</evidence>
<feature type="domain" description="Serine aminopeptidase S33" evidence="2">
    <location>
        <begin position="33"/>
        <end position="264"/>
    </location>
</feature>
<accession>A0AAX2I962</accession>
<dbReference type="SUPFAM" id="SSF53474">
    <property type="entry name" value="alpha/beta-Hydrolases"/>
    <property type="match status" value="1"/>
</dbReference>
<dbReference type="InterPro" id="IPR029058">
    <property type="entry name" value="AB_hydrolase_fold"/>
</dbReference>
<dbReference type="PANTHER" id="PTHR11614">
    <property type="entry name" value="PHOSPHOLIPASE-RELATED"/>
    <property type="match status" value="1"/>
</dbReference>
<gene>
    <name evidence="4" type="primary">ytpA</name>
    <name evidence="4" type="ORF">NCTC11653_00825</name>
</gene>
<sequence>MSYQNHYTMNTGFFKSHEGEELFFYEWNYKPGQKTLIVIHRGHEYGERLQEFATHPLFAAYNIFAFDMRGHGHTKAAVSPVFMDSVRDLDTFAKFLGQHYEVREEDIFVVANSIGGVITSAWVHDFAPRIAGMALLAPAFEINLIVPMAKQAIELALKINPKLIVKSYVKSKMLTRDTKQQQAYDNDPLITRSINGKLLIDLANAGKRLVEDAAAITTPTLLLSAKKDFVVINQQQKQFYVNLSSSIKEFVTLEGFHHGILFEQGREEVYKLLQHFIQKAFSAPLPTPTLDSDLFTQKEFETMQYELIPTRERWGYHLQKWALSKLGHLSGGMTVGLTYGFDSGASMDYVYKNTPQGKWGIGRWMDKSYLNAIGWRGVRIRKRHLLQQVEKAIQALQAQEQEVKILDIAGGVGNYLFDIKERHPEVEIVINEFLPANIQKGEQIIKERGYQNIRFTNYNCFEADTYRKLSYSPNITIISGIFELFGDNILASEAIKGVVSISDNGYIIYTGQPWHPQLKTIAFVLKSHQEKDWVMRRRSQRELDGLFSLQGVKKKSMLIDDFGIFTVSLGQVKKY</sequence>